<comment type="caution">
    <text evidence="1">The sequence shown here is derived from an EMBL/GenBank/DDBJ whole genome shotgun (WGS) entry which is preliminary data.</text>
</comment>
<evidence type="ECO:0000313" key="1">
    <source>
        <dbReference type="EMBL" id="TRZ39373.1"/>
    </source>
</evidence>
<dbReference type="Proteomes" id="UP000319837">
    <property type="component" value="Plasmid unnamed1"/>
</dbReference>
<keyword evidence="1" id="KW-0614">Plasmid</keyword>
<gene>
    <name evidence="1" type="ORF">CEQ21_07370</name>
</gene>
<proteinExistence type="predicted"/>
<organism evidence="1">
    <name type="scientific">Niallia circulans</name>
    <name type="common">Bacillus circulans</name>
    <dbReference type="NCBI Taxonomy" id="1397"/>
    <lineage>
        <taxon>Bacteria</taxon>
        <taxon>Bacillati</taxon>
        <taxon>Bacillota</taxon>
        <taxon>Bacilli</taxon>
        <taxon>Bacillales</taxon>
        <taxon>Bacillaceae</taxon>
        <taxon>Niallia</taxon>
    </lineage>
</organism>
<sequence length="86" mass="10036">MQLNYGWTEYEVKEKTWQLLTNDGSIWVKIDMKGNFLNIATGDRKHLTEIYGFIKNCTNSEGVIIAKRKKYGNPLVPMKKKRIKIS</sequence>
<dbReference type="EMBL" id="RIBP01000002">
    <property type="protein sequence ID" value="TRZ39373.1"/>
    <property type="molecule type" value="Genomic_DNA"/>
</dbReference>
<accession>A0A553SQV0</accession>
<protein>
    <submittedName>
        <fullName evidence="1">Uncharacterized protein</fullName>
    </submittedName>
</protein>
<geneLocation type="plasmid" evidence="1">
    <name>unnamed1</name>
</geneLocation>
<reference evidence="1" key="1">
    <citation type="submission" date="2018-10" db="EMBL/GenBank/DDBJ databases">
        <title>FDA dAtabase for Regulatory Grade micrObial Sequences (FDA-ARGOS): Supporting development and validation of Infectious Disease Dx tests.</title>
        <authorList>
            <person name="Minogue T."/>
            <person name="Wolcott M."/>
            <person name="Wasieloski L."/>
            <person name="Aguilar W."/>
            <person name="Moore D."/>
            <person name="Tallon L.J."/>
            <person name="Sadzewicz L."/>
            <person name="Sengamalay N."/>
            <person name="Ott S."/>
            <person name="Godinez A."/>
            <person name="Nagaraj S."/>
            <person name="Vavikolanu K."/>
            <person name="Vyas G."/>
            <person name="Nadendla S."/>
            <person name="Aluvathingal J."/>
            <person name="Sichtig H."/>
        </authorList>
    </citation>
    <scope>NUCLEOTIDE SEQUENCE</scope>
    <source>
        <strain evidence="1">FDAARGOS_343</strain>
        <plasmid evidence="1">unnamed1</plasmid>
    </source>
</reference>
<dbReference type="AlphaFoldDB" id="A0A553SQV0"/>
<dbReference type="RefSeq" id="WP_185762684.1">
    <property type="nucleotide sequence ID" value="NZ_CM017505.1"/>
</dbReference>
<name>A0A553SQV0_NIACI</name>